<comment type="similarity">
    <text evidence="6">Belongs to the methyltransferase superfamily. RsmI family.</text>
</comment>
<dbReference type="Gene3D" id="3.30.950.10">
    <property type="entry name" value="Methyltransferase, Cobalt-precorrin-4 Transmethylase, Domain 2"/>
    <property type="match status" value="1"/>
</dbReference>
<dbReference type="PIRSF" id="PIRSF005917">
    <property type="entry name" value="MTase_YraL"/>
    <property type="match status" value="1"/>
</dbReference>
<dbReference type="PANTHER" id="PTHR46111:SF1">
    <property type="entry name" value="RIBOSOMAL RNA SMALL SUBUNIT METHYLTRANSFERASE I"/>
    <property type="match status" value="1"/>
</dbReference>
<feature type="domain" description="Tetrapyrrole methylase" evidence="8">
    <location>
        <begin position="9"/>
        <end position="208"/>
    </location>
</feature>
<reference evidence="9 10" key="1">
    <citation type="journal article" date="2010" name="J. Bacteriol.">
        <title>Genome sequence of Lentisphaera araneosa HTCC2155T, the type species of the order Lentisphaerales in the phylum Lentisphaerae.</title>
        <authorList>
            <person name="Thrash J.C."/>
            <person name="Cho J.C."/>
            <person name="Vergin K.L."/>
            <person name="Morris R.M."/>
            <person name="Giovannoni S.J."/>
        </authorList>
    </citation>
    <scope>NUCLEOTIDE SEQUENCE [LARGE SCALE GENOMIC DNA]</scope>
    <source>
        <strain evidence="9 10">HTCC2155</strain>
    </source>
</reference>
<dbReference type="RefSeq" id="WP_007280166.1">
    <property type="nucleotide sequence ID" value="NZ_ABCK01000020.1"/>
</dbReference>
<dbReference type="Pfam" id="PF00590">
    <property type="entry name" value="TP_methylase"/>
    <property type="match status" value="1"/>
</dbReference>
<dbReference type="Proteomes" id="UP000004947">
    <property type="component" value="Unassembled WGS sequence"/>
</dbReference>
<dbReference type="PROSITE" id="PS01296">
    <property type="entry name" value="RSMI"/>
    <property type="match status" value="1"/>
</dbReference>
<evidence type="ECO:0000256" key="3">
    <source>
        <dbReference type="ARBA" id="ARBA00022603"/>
    </source>
</evidence>
<comment type="function">
    <text evidence="6">Catalyzes the 2'-O-methylation of the ribose of cytidine 1402 (C1402) in 16S rRNA.</text>
</comment>
<keyword evidence="10" id="KW-1185">Reference proteome</keyword>
<comment type="caution">
    <text evidence="9">The sequence shown here is derived from an EMBL/GenBank/DDBJ whole genome shotgun (WGS) entry which is preliminary data.</text>
</comment>
<evidence type="ECO:0000256" key="6">
    <source>
        <dbReference type="HAMAP-Rule" id="MF_01877"/>
    </source>
</evidence>
<evidence type="ECO:0000313" key="10">
    <source>
        <dbReference type="Proteomes" id="UP000004947"/>
    </source>
</evidence>
<evidence type="ECO:0000256" key="4">
    <source>
        <dbReference type="ARBA" id="ARBA00022679"/>
    </source>
</evidence>
<dbReference type="InterPro" id="IPR008189">
    <property type="entry name" value="rRNA_ssu_MeTfrase_I"/>
</dbReference>
<dbReference type="GO" id="GO:0005737">
    <property type="term" value="C:cytoplasm"/>
    <property type="evidence" value="ECO:0007669"/>
    <property type="project" value="UniProtKB-SubCell"/>
</dbReference>
<evidence type="ECO:0000256" key="1">
    <source>
        <dbReference type="ARBA" id="ARBA00022490"/>
    </source>
</evidence>
<feature type="region of interest" description="Disordered" evidence="7">
    <location>
        <begin position="238"/>
        <end position="264"/>
    </location>
</feature>
<keyword evidence="5 6" id="KW-0949">S-adenosyl-L-methionine</keyword>
<dbReference type="SUPFAM" id="SSF53790">
    <property type="entry name" value="Tetrapyrrole methylase"/>
    <property type="match status" value="1"/>
</dbReference>
<dbReference type="PANTHER" id="PTHR46111">
    <property type="entry name" value="RIBOSOMAL RNA SMALL SUBUNIT METHYLTRANSFERASE I"/>
    <property type="match status" value="1"/>
</dbReference>
<dbReference type="NCBIfam" id="TIGR00096">
    <property type="entry name" value="16S rRNA (cytidine(1402)-2'-O)-methyltransferase"/>
    <property type="match status" value="1"/>
</dbReference>
<evidence type="ECO:0000259" key="8">
    <source>
        <dbReference type="Pfam" id="PF00590"/>
    </source>
</evidence>
<dbReference type="OrthoDB" id="9809084at2"/>
<keyword evidence="1 6" id="KW-0963">Cytoplasm</keyword>
<comment type="subcellular location">
    <subcellularLocation>
        <location evidence="6">Cytoplasm</location>
    </subcellularLocation>
</comment>
<evidence type="ECO:0000256" key="7">
    <source>
        <dbReference type="SAM" id="MobiDB-lite"/>
    </source>
</evidence>
<dbReference type="STRING" id="313628.LNTAR_04701"/>
<keyword evidence="4 6" id="KW-0808">Transferase</keyword>
<dbReference type="HAMAP" id="MF_01877">
    <property type="entry name" value="16SrRNA_methyltr_I"/>
    <property type="match status" value="1"/>
</dbReference>
<evidence type="ECO:0000256" key="2">
    <source>
        <dbReference type="ARBA" id="ARBA00022552"/>
    </source>
</evidence>
<proteinExistence type="inferred from homology"/>
<organism evidence="9 10">
    <name type="scientific">Lentisphaera araneosa HTCC2155</name>
    <dbReference type="NCBI Taxonomy" id="313628"/>
    <lineage>
        <taxon>Bacteria</taxon>
        <taxon>Pseudomonadati</taxon>
        <taxon>Lentisphaerota</taxon>
        <taxon>Lentisphaeria</taxon>
        <taxon>Lentisphaerales</taxon>
        <taxon>Lentisphaeraceae</taxon>
        <taxon>Lentisphaera</taxon>
    </lineage>
</organism>
<dbReference type="EC" id="2.1.1.198" evidence="6"/>
<comment type="catalytic activity">
    <reaction evidence="6">
        <text>cytidine(1402) in 16S rRNA + S-adenosyl-L-methionine = 2'-O-methylcytidine(1402) in 16S rRNA + S-adenosyl-L-homocysteine + H(+)</text>
        <dbReference type="Rhea" id="RHEA:42924"/>
        <dbReference type="Rhea" id="RHEA-COMP:10285"/>
        <dbReference type="Rhea" id="RHEA-COMP:10286"/>
        <dbReference type="ChEBI" id="CHEBI:15378"/>
        <dbReference type="ChEBI" id="CHEBI:57856"/>
        <dbReference type="ChEBI" id="CHEBI:59789"/>
        <dbReference type="ChEBI" id="CHEBI:74495"/>
        <dbReference type="ChEBI" id="CHEBI:82748"/>
        <dbReference type="EC" id="2.1.1.198"/>
    </reaction>
</comment>
<keyword evidence="2 6" id="KW-0698">rRNA processing</keyword>
<dbReference type="InterPro" id="IPR000878">
    <property type="entry name" value="4pyrrol_Mease"/>
</dbReference>
<dbReference type="AlphaFoldDB" id="A6DQN9"/>
<dbReference type="InterPro" id="IPR018063">
    <property type="entry name" value="SAM_MeTrfase_RsmI_CS"/>
</dbReference>
<keyword evidence="3 6" id="KW-0489">Methyltransferase</keyword>
<dbReference type="Gene3D" id="3.40.1010.10">
    <property type="entry name" value="Cobalt-precorrin-4 Transmethylase, Domain 1"/>
    <property type="match status" value="1"/>
</dbReference>
<dbReference type="InterPro" id="IPR014776">
    <property type="entry name" value="4pyrrole_Mease_sub2"/>
</dbReference>
<sequence length="264" mass="29501">MSQESQGQLYLLATPIGNLDDMSFRAVKTLQLADLIAAEDTRRAGILLKHFEIKCKTTSYHMHNEKEKTSYLIRQVKDGKKVVVLSDAGTPVISDPGFLVVRDAVEQGIEPQIIPGVSALTFAAVACAFPLDSFTFAGFLPVKSGKRKALLEKYLNNGLCTFFYESPFKIDKLLKDLHEICGPNTPVALVREATKMFEETIRGTVSELIELGKEKKWRGEFVVAVNMREADHIVTEEPKKNKKNYDRFSTNKTENPANLLPPLP</sequence>
<dbReference type="InterPro" id="IPR014777">
    <property type="entry name" value="4pyrrole_Mease_sub1"/>
</dbReference>
<dbReference type="InterPro" id="IPR035996">
    <property type="entry name" value="4pyrrol_Methylase_sf"/>
</dbReference>
<dbReference type="GO" id="GO:0070677">
    <property type="term" value="F:rRNA (cytosine-2'-O-)-methyltransferase activity"/>
    <property type="evidence" value="ECO:0007669"/>
    <property type="project" value="UniProtKB-UniRule"/>
</dbReference>
<dbReference type="eggNOG" id="COG0313">
    <property type="taxonomic scope" value="Bacteria"/>
</dbReference>
<name>A6DQN9_9BACT</name>
<dbReference type="EMBL" id="ABCK01000020">
    <property type="protein sequence ID" value="EDM26120.1"/>
    <property type="molecule type" value="Genomic_DNA"/>
</dbReference>
<gene>
    <name evidence="6" type="primary">rsmI</name>
    <name evidence="9" type="ORF">LNTAR_04701</name>
</gene>
<protein>
    <recommendedName>
        <fullName evidence="6">Ribosomal RNA small subunit methyltransferase I</fullName>
        <ecNumber evidence="6">2.1.1.198</ecNumber>
    </recommendedName>
    <alternativeName>
        <fullName evidence="6">16S rRNA 2'-O-ribose C1402 methyltransferase</fullName>
    </alternativeName>
    <alternativeName>
        <fullName evidence="6">rRNA (cytidine-2'-O-)-methyltransferase RsmI</fullName>
    </alternativeName>
</protein>
<dbReference type="CDD" id="cd11648">
    <property type="entry name" value="RsmI"/>
    <property type="match status" value="1"/>
</dbReference>
<feature type="compositionally biased region" description="Polar residues" evidence="7">
    <location>
        <begin position="247"/>
        <end position="256"/>
    </location>
</feature>
<accession>A6DQN9</accession>
<evidence type="ECO:0000313" key="9">
    <source>
        <dbReference type="EMBL" id="EDM26120.1"/>
    </source>
</evidence>
<evidence type="ECO:0000256" key="5">
    <source>
        <dbReference type="ARBA" id="ARBA00022691"/>
    </source>
</evidence>